<keyword evidence="2 7" id="KW-0808">Transferase</keyword>
<keyword evidence="7" id="KW-0460">Magnesium</keyword>
<comment type="pathway">
    <text evidence="7">Metabolic intermediate biosynthesis; chorismate biosynthesis; chorismate from D-erythrose 4-phosphate and phosphoenolpyruvate: step 5/7.</text>
</comment>
<dbReference type="RefSeq" id="WP_013538036.1">
    <property type="nucleotide sequence ID" value="NC_014926.1"/>
</dbReference>
<keyword evidence="7" id="KW-0963">Cytoplasm</keyword>
<name>E8T3B8_THEA1</name>
<dbReference type="Proteomes" id="UP000006362">
    <property type="component" value="Chromosome"/>
</dbReference>
<dbReference type="HAMAP" id="MF_00109">
    <property type="entry name" value="Shikimate_kinase"/>
    <property type="match status" value="1"/>
</dbReference>
<dbReference type="PRINTS" id="PR01100">
    <property type="entry name" value="SHIKIMTKNASE"/>
</dbReference>
<dbReference type="CDD" id="cd00464">
    <property type="entry name" value="SK"/>
    <property type="match status" value="1"/>
</dbReference>
<feature type="binding site" evidence="7">
    <location>
        <position position="79"/>
    </location>
    <ligand>
        <name>substrate</name>
    </ligand>
</feature>
<feature type="binding site" evidence="7">
    <location>
        <position position="117"/>
    </location>
    <ligand>
        <name>ATP</name>
        <dbReference type="ChEBI" id="CHEBI:30616"/>
    </ligand>
</feature>
<dbReference type="GO" id="GO:0009423">
    <property type="term" value="P:chorismate biosynthetic process"/>
    <property type="evidence" value="ECO:0007669"/>
    <property type="project" value="UniProtKB-UniRule"/>
</dbReference>
<comment type="subcellular location">
    <subcellularLocation>
        <location evidence="7">Cytoplasm</location>
    </subcellularLocation>
</comment>
<keyword evidence="9" id="KW-1185">Reference proteome</keyword>
<reference evidence="8" key="1">
    <citation type="submission" date="2011-01" db="EMBL/GenBank/DDBJ databases">
        <title>Complete sequence of chromosome of Thermovibrio ammonificans HB-1.</title>
        <authorList>
            <consortium name="US DOE Joint Genome Institute"/>
            <person name="Lucas S."/>
            <person name="Copeland A."/>
            <person name="Lapidus A."/>
            <person name="Cheng J.-F."/>
            <person name="Goodwin L."/>
            <person name="Pitluck S."/>
            <person name="Davenport K."/>
            <person name="Detter J.C."/>
            <person name="Han C."/>
            <person name="Tapia R."/>
            <person name="Land M."/>
            <person name="Hauser L."/>
            <person name="Kyrpides N."/>
            <person name="Ivanova N."/>
            <person name="Ovchinnikova G."/>
            <person name="Vetriani C."/>
            <person name="Woyke T."/>
        </authorList>
    </citation>
    <scope>NUCLEOTIDE SEQUENCE [LARGE SCALE GENOMIC DNA]</scope>
    <source>
        <strain evidence="8">HB-1</strain>
    </source>
</reference>
<gene>
    <name evidence="7" type="primary">aroK</name>
    <name evidence="8" type="ordered locus">Theam_1287</name>
</gene>
<dbReference type="EC" id="2.7.1.71" evidence="7"/>
<evidence type="ECO:0000256" key="4">
    <source>
        <dbReference type="ARBA" id="ARBA00022777"/>
    </source>
</evidence>
<dbReference type="InterPro" id="IPR000623">
    <property type="entry name" value="Shikimate_kinase/TSH1"/>
</dbReference>
<dbReference type="STRING" id="648996.Theam_1287"/>
<comment type="subunit">
    <text evidence="7">Monomer.</text>
</comment>
<accession>E8T3B8</accession>
<dbReference type="GO" id="GO:0000287">
    <property type="term" value="F:magnesium ion binding"/>
    <property type="evidence" value="ECO:0007669"/>
    <property type="project" value="UniProtKB-UniRule"/>
</dbReference>
<dbReference type="PANTHER" id="PTHR21087">
    <property type="entry name" value="SHIKIMATE KINASE"/>
    <property type="match status" value="1"/>
</dbReference>
<evidence type="ECO:0000313" key="8">
    <source>
        <dbReference type="EMBL" id="ADU97250.1"/>
    </source>
</evidence>
<comment type="caution">
    <text evidence="7">Lacks conserved residue(s) required for the propagation of feature annotation.</text>
</comment>
<comment type="cofactor">
    <cofactor evidence="7">
        <name>Mg(2+)</name>
        <dbReference type="ChEBI" id="CHEBI:18420"/>
    </cofactor>
    <text evidence="7">Binds 1 Mg(2+) ion per subunit.</text>
</comment>
<dbReference type="InterPro" id="IPR031322">
    <property type="entry name" value="Shikimate/glucono_kinase"/>
</dbReference>
<evidence type="ECO:0000256" key="5">
    <source>
        <dbReference type="ARBA" id="ARBA00022840"/>
    </source>
</evidence>
<feature type="binding site" evidence="7">
    <location>
        <begin position="10"/>
        <end position="15"/>
    </location>
    <ligand>
        <name>ATP</name>
        <dbReference type="ChEBI" id="CHEBI:30616"/>
    </ligand>
</feature>
<dbReference type="AlphaFoldDB" id="E8T3B8"/>
<keyword evidence="7" id="KW-0479">Metal-binding</keyword>
<keyword evidence="4 7" id="KW-0418">Kinase</keyword>
<sequence>MKVVLVGFMGSGKSTVGKLLERELRIPLIDLDSLIEERTGKTIPQIFREEGQERFREIESQLLRELLSSKGSFIISTGGGTPCHKNNAEEINRKAVSVFLYAPFETLWERIKGDTNRPLTKLGKEKLKELYENRLPFYTKAHLTVNTEGKTAEEVAEEIKNYLKRRER</sequence>
<comment type="catalytic activity">
    <reaction evidence="7">
        <text>shikimate + ATP = 3-phosphoshikimate + ADP + H(+)</text>
        <dbReference type="Rhea" id="RHEA:13121"/>
        <dbReference type="ChEBI" id="CHEBI:15378"/>
        <dbReference type="ChEBI" id="CHEBI:30616"/>
        <dbReference type="ChEBI" id="CHEBI:36208"/>
        <dbReference type="ChEBI" id="CHEBI:145989"/>
        <dbReference type="ChEBI" id="CHEBI:456216"/>
        <dbReference type="EC" id="2.7.1.71"/>
    </reaction>
</comment>
<dbReference type="GO" id="GO:0008652">
    <property type="term" value="P:amino acid biosynthetic process"/>
    <property type="evidence" value="ECO:0007669"/>
    <property type="project" value="UniProtKB-KW"/>
</dbReference>
<evidence type="ECO:0000256" key="3">
    <source>
        <dbReference type="ARBA" id="ARBA00022741"/>
    </source>
</evidence>
<feature type="binding site" evidence="7">
    <location>
        <position position="32"/>
    </location>
    <ligand>
        <name>substrate</name>
    </ligand>
</feature>
<dbReference type="SUPFAM" id="SSF52540">
    <property type="entry name" value="P-loop containing nucleoside triphosphate hydrolases"/>
    <property type="match status" value="1"/>
</dbReference>
<dbReference type="Pfam" id="PF01202">
    <property type="entry name" value="SKI"/>
    <property type="match status" value="1"/>
</dbReference>
<feature type="binding site" evidence="7">
    <location>
        <position position="134"/>
    </location>
    <ligand>
        <name>substrate</name>
    </ligand>
</feature>
<evidence type="ECO:0000256" key="6">
    <source>
        <dbReference type="ARBA" id="ARBA00023141"/>
    </source>
</evidence>
<protein>
    <recommendedName>
        <fullName evidence="7">Shikimate kinase</fullName>
        <shortName evidence="7">SK</shortName>
        <ecNumber evidence="7">2.7.1.71</ecNumber>
    </recommendedName>
</protein>
<feature type="binding site" evidence="7">
    <location>
        <position position="56"/>
    </location>
    <ligand>
        <name>substrate</name>
    </ligand>
</feature>
<organism evidence="8 9">
    <name type="scientific">Thermovibrio ammonificans (strain DSM 15698 / JCM 12110 / HB-1)</name>
    <dbReference type="NCBI Taxonomy" id="648996"/>
    <lineage>
        <taxon>Bacteria</taxon>
        <taxon>Pseudomonadati</taxon>
        <taxon>Aquificota</taxon>
        <taxon>Aquificia</taxon>
        <taxon>Desulfurobacteriales</taxon>
        <taxon>Desulfurobacteriaceae</taxon>
        <taxon>Thermovibrio</taxon>
    </lineage>
</organism>
<keyword evidence="6 7" id="KW-0057">Aromatic amino acid biosynthesis</keyword>
<dbReference type="GO" id="GO:0005829">
    <property type="term" value="C:cytosol"/>
    <property type="evidence" value="ECO:0007669"/>
    <property type="project" value="TreeGrafter"/>
</dbReference>
<evidence type="ECO:0000256" key="1">
    <source>
        <dbReference type="ARBA" id="ARBA00022605"/>
    </source>
</evidence>
<dbReference type="InterPro" id="IPR027417">
    <property type="entry name" value="P-loop_NTPase"/>
</dbReference>
<dbReference type="GO" id="GO:0004765">
    <property type="term" value="F:shikimate kinase activity"/>
    <property type="evidence" value="ECO:0007669"/>
    <property type="project" value="UniProtKB-UniRule"/>
</dbReference>
<feature type="binding site" evidence="7">
    <location>
        <position position="14"/>
    </location>
    <ligand>
        <name>Mg(2+)</name>
        <dbReference type="ChEBI" id="CHEBI:18420"/>
    </ligand>
</feature>
<keyword evidence="3 7" id="KW-0547">Nucleotide-binding</keyword>
<dbReference type="UniPathway" id="UPA00053">
    <property type="reaction ID" value="UER00088"/>
</dbReference>
<comment type="function">
    <text evidence="7">Catalyzes the specific phosphorylation of the 3-hydroxyl group of shikimic acid using ATP as a cosubstrate.</text>
</comment>
<dbReference type="PANTHER" id="PTHR21087:SF16">
    <property type="entry name" value="SHIKIMATE KINASE 1, CHLOROPLASTIC"/>
    <property type="match status" value="1"/>
</dbReference>
<dbReference type="EMBL" id="CP002444">
    <property type="protein sequence ID" value="ADU97250.1"/>
    <property type="molecule type" value="Genomic_DNA"/>
</dbReference>
<keyword evidence="1 7" id="KW-0028">Amino-acid biosynthesis</keyword>
<dbReference type="GO" id="GO:0005524">
    <property type="term" value="F:ATP binding"/>
    <property type="evidence" value="ECO:0007669"/>
    <property type="project" value="UniProtKB-UniRule"/>
</dbReference>
<evidence type="ECO:0000313" key="9">
    <source>
        <dbReference type="Proteomes" id="UP000006362"/>
    </source>
</evidence>
<dbReference type="eggNOG" id="COG0703">
    <property type="taxonomic scope" value="Bacteria"/>
</dbReference>
<comment type="similarity">
    <text evidence="7">Belongs to the shikimate kinase family.</text>
</comment>
<proteinExistence type="inferred from homology"/>
<evidence type="ECO:0000256" key="2">
    <source>
        <dbReference type="ARBA" id="ARBA00022679"/>
    </source>
</evidence>
<evidence type="ECO:0000256" key="7">
    <source>
        <dbReference type="HAMAP-Rule" id="MF_00109"/>
    </source>
</evidence>
<dbReference type="KEGG" id="tam:Theam_1287"/>
<dbReference type="GO" id="GO:0009073">
    <property type="term" value="P:aromatic amino acid family biosynthetic process"/>
    <property type="evidence" value="ECO:0007669"/>
    <property type="project" value="UniProtKB-KW"/>
</dbReference>
<keyword evidence="5 7" id="KW-0067">ATP-binding</keyword>
<dbReference type="Gene3D" id="3.40.50.300">
    <property type="entry name" value="P-loop containing nucleotide triphosphate hydrolases"/>
    <property type="match status" value="1"/>
</dbReference>
<dbReference type="HOGENOM" id="CLU_057607_4_3_0"/>